<feature type="domain" description="Nucleoside phosphorylase" evidence="1">
    <location>
        <begin position="1"/>
        <end position="54"/>
    </location>
</feature>
<dbReference type="Proteomes" id="UP000005809">
    <property type="component" value="Unassembled WGS sequence"/>
</dbReference>
<dbReference type="AlphaFoldDB" id="K1HGA9"/>
<dbReference type="GO" id="GO:0008782">
    <property type="term" value="F:adenosylhomocysteine nucleosidase activity"/>
    <property type="evidence" value="ECO:0007669"/>
    <property type="project" value="TreeGrafter"/>
</dbReference>
<evidence type="ECO:0000313" key="2">
    <source>
        <dbReference type="EMBL" id="EKA94408.1"/>
    </source>
</evidence>
<dbReference type="InterPro" id="IPR000845">
    <property type="entry name" value="Nucleoside_phosphorylase_d"/>
</dbReference>
<comment type="caution">
    <text evidence="2">The sequence shown here is derived from an EMBL/GenBank/DDBJ whole genome shotgun (WGS) entry which is preliminary data.</text>
</comment>
<reference evidence="2 3" key="1">
    <citation type="submission" date="2012-05" db="EMBL/GenBank/DDBJ databases">
        <title>The Genome Sequence of Fusobacterium periodontium Oral Taxon 201 Strain D10.</title>
        <authorList>
            <consortium name="The Broad Institute Genome Sequencing Platform"/>
            <consortium name="The Broad Institute Genome Sequencing Center for Infectious Disease"/>
            <person name="Earl A."/>
            <person name="Ward D."/>
            <person name="Feldgarden M."/>
            <person name="Gevers D."/>
            <person name="Strauss J."/>
            <person name="Sibley C."/>
            <person name="White A."/>
            <person name="Ambrose C.E."/>
            <person name="Allen-Vercoe E."/>
            <person name="Walker B."/>
            <person name="Young S.K."/>
            <person name="Zeng Q."/>
            <person name="Gargeya S."/>
            <person name="Fitzgerald M."/>
            <person name="Haas B."/>
            <person name="Abouelleil A."/>
            <person name="Alvarado L."/>
            <person name="Arachchi H.M."/>
            <person name="Berlin A.M."/>
            <person name="Chapman S.B."/>
            <person name="Goldberg J."/>
            <person name="Griggs A."/>
            <person name="Gujja S."/>
            <person name="Hansen M."/>
            <person name="Howarth C."/>
            <person name="Imamovic A."/>
            <person name="Larimer J."/>
            <person name="McCowan C."/>
            <person name="Montmayeur A."/>
            <person name="Murphy C."/>
            <person name="Neiman D."/>
            <person name="Pearson M."/>
            <person name="Priest M."/>
            <person name="Roberts A."/>
            <person name="Saif S."/>
            <person name="Shea T."/>
            <person name="Sisk P."/>
            <person name="Sykes S."/>
            <person name="Wortman J."/>
            <person name="Nusbaum C."/>
            <person name="Birren B."/>
        </authorList>
    </citation>
    <scope>NUCLEOTIDE SEQUENCE [LARGE SCALE GENOMIC DNA]</scope>
    <source>
        <strain evidence="2 3">D10</strain>
    </source>
</reference>
<evidence type="ECO:0000259" key="1">
    <source>
        <dbReference type="Pfam" id="PF01048"/>
    </source>
</evidence>
<dbReference type="InterPro" id="IPR035994">
    <property type="entry name" value="Nucleoside_phosphorylase_sf"/>
</dbReference>
<organism evidence="2 3">
    <name type="scientific">Fusobacterium periodonticum D10</name>
    <dbReference type="NCBI Taxonomy" id="620833"/>
    <lineage>
        <taxon>Bacteria</taxon>
        <taxon>Fusobacteriati</taxon>
        <taxon>Fusobacteriota</taxon>
        <taxon>Fusobacteriia</taxon>
        <taxon>Fusobacteriales</taxon>
        <taxon>Fusobacteriaceae</taxon>
        <taxon>Fusobacterium</taxon>
    </lineage>
</organism>
<name>K1HGA9_9FUSO</name>
<dbReference type="GO" id="GO:0009116">
    <property type="term" value="P:nucleoside metabolic process"/>
    <property type="evidence" value="ECO:0007669"/>
    <property type="project" value="InterPro"/>
</dbReference>
<dbReference type="Gene3D" id="3.40.50.1580">
    <property type="entry name" value="Nucleoside phosphorylase domain"/>
    <property type="match status" value="1"/>
</dbReference>
<dbReference type="GO" id="GO:0008930">
    <property type="term" value="F:methylthioadenosine nucleosidase activity"/>
    <property type="evidence" value="ECO:0007669"/>
    <property type="project" value="TreeGrafter"/>
</dbReference>
<dbReference type="EMBL" id="ACIF01000077">
    <property type="protein sequence ID" value="EKA94408.1"/>
    <property type="molecule type" value="Genomic_DNA"/>
</dbReference>
<proteinExistence type="predicted"/>
<sequence length="58" mass="6235">MEGAAVAHVCEVLNIPFIVLRSISDKADDEAGMTFDEFVKIAAKNSKSIVEGILSIIK</sequence>
<dbReference type="PANTHER" id="PTHR46832">
    <property type="entry name" value="5'-METHYLTHIOADENOSINE/S-ADENOSYLHOMOCYSTEINE NUCLEOSIDASE"/>
    <property type="match status" value="1"/>
</dbReference>
<dbReference type="HOGENOM" id="CLU_209773_0_0_0"/>
<protein>
    <recommendedName>
        <fullName evidence="1">Nucleoside phosphorylase domain-containing protein</fullName>
    </recommendedName>
</protein>
<evidence type="ECO:0000313" key="3">
    <source>
        <dbReference type="Proteomes" id="UP000005809"/>
    </source>
</evidence>
<gene>
    <name evidence="2" type="ORF">FPOG_01797</name>
</gene>
<dbReference type="GO" id="GO:0019284">
    <property type="term" value="P:L-methionine salvage from S-adenosylmethionine"/>
    <property type="evidence" value="ECO:0007669"/>
    <property type="project" value="TreeGrafter"/>
</dbReference>
<dbReference type="GO" id="GO:0005829">
    <property type="term" value="C:cytosol"/>
    <property type="evidence" value="ECO:0007669"/>
    <property type="project" value="TreeGrafter"/>
</dbReference>
<dbReference type="PANTHER" id="PTHR46832:SF1">
    <property type="entry name" value="5'-METHYLTHIOADENOSINE_S-ADENOSYLHOMOCYSTEINE NUCLEOSIDASE"/>
    <property type="match status" value="1"/>
</dbReference>
<dbReference type="SUPFAM" id="SSF53167">
    <property type="entry name" value="Purine and uridine phosphorylases"/>
    <property type="match status" value="1"/>
</dbReference>
<accession>K1HGA9</accession>
<dbReference type="PATRIC" id="fig|620833.3.peg.441"/>
<dbReference type="Pfam" id="PF01048">
    <property type="entry name" value="PNP_UDP_1"/>
    <property type="match status" value="1"/>
</dbReference>